<comment type="caution">
    <text evidence="2">The sequence shown here is derived from an EMBL/GenBank/DDBJ whole genome shotgun (WGS) entry which is preliminary data.</text>
</comment>
<name>A0A6B3RWJ0_9RHOB</name>
<keyword evidence="1" id="KW-1133">Transmembrane helix</keyword>
<proteinExistence type="predicted"/>
<dbReference type="RefSeq" id="WP_164613033.1">
    <property type="nucleotide sequence ID" value="NZ_JAAIKE010000004.1"/>
</dbReference>
<sequence>MNNTPETEALPPSLRLLKWLVIVLTATMIVGVITVVGLLVTRMPDLGPMALPDQITLPDGARPAAVTLGQGFILVVTEDDRILMFGRDGSFRQEIVTSGNEAAQP</sequence>
<dbReference type="EMBL" id="JAAIKE010000004">
    <property type="protein sequence ID" value="NEX47389.1"/>
    <property type="molecule type" value="Genomic_DNA"/>
</dbReference>
<evidence type="ECO:0000313" key="3">
    <source>
        <dbReference type="Proteomes" id="UP000481421"/>
    </source>
</evidence>
<protein>
    <submittedName>
        <fullName evidence="2">Uncharacterized protein</fullName>
    </submittedName>
</protein>
<keyword evidence="1" id="KW-0472">Membrane</keyword>
<organism evidence="2 3">
    <name type="scientific">Pseudotabrizicola algicola</name>
    <dbReference type="NCBI Taxonomy" id="2709381"/>
    <lineage>
        <taxon>Bacteria</taxon>
        <taxon>Pseudomonadati</taxon>
        <taxon>Pseudomonadota</taxon>
        <taxon>Alphaproteobacteria</taxon>
        <taxon>Rhodobacterales</taxon>
        <taxon>Paracoccaceae</taxon>
        <taxon>Pseudotabrizicola</taxon>
    </lineage>
</organism>
<dbReference type="Proteomes" id="UP000481421">
    <property type="component" value="Unassembled WGS sequence"/>
</dbReference>
<feature type="transmembrane region" description="Helical" evidence="1">
    <location>
        <begin position="20"/>
        <end position="40"/>
    </location>
</feature>
<accession>A0A6B3RWJ0</accession>
<keyword evidence="1" id="KW-0812">Transmembrane</keyword>
<dbReference type="Pfam" id="PF20082">
    <property type="entry name" value="DUF6476"/>
    <property type="match status" value="1"/>
</dbReference>
<dbReference type="AlphaFoldDB" id="A0A6B3RWJ0"/>
<dbReference type="InterPro" id="IPR045519">
    <property type="entry name" value="DUF6476"/>
</dbReference>
<evidence type="ECO:0000256" key="1">
    <source>
        <dbReference type="SAM" id="Phobius"/>
    </source>
</evidence>
<keyword evidence="3" id="KW-1185">Reference proteome</keyword>
<evidence type="ECO:0000313" key="2">
    <source>
        <dbReference type="EMBL" id="NEX47389.1"/>
    </source>
</evidence>
<gene>
    <name evidence="2" type="ORF">G3572_14340</name>
</gene>
<reference evidence="2 3" key="1">
    <citation type="submission" date="2020-02" db="EMBL/GenBank/DDBJ databases">
        <title>Rhodobacter algicola sp. nov., isolated from microalga culture.</title>
        <authorList>
            <person name="Park C.-Y."/>
        </authorList>
    </citation>
    <scope>NUCLEOTIDE SEQUENCE [LARGE SCALE GENOMIC DNA]</scope>
    <source>
        <strain evidence="2 3">ETT8</strain>
    </source>
</reference>